<protein>
    <submittedName>
        <fullName evidence="3">Mucin-3A isoform X2</fullName>
    </submittedName>
</protein>
<dbReference type="RefSeq" id="XP_065652445.1">
    <property type="nucleotide sequence ID" value="XM_065796373.1"/>
</dbReference>
<gene>
    <name evidence="3" type="primary">LOC124818692</name>
</gene>
<dbReference type="Proteomes" id="UP001652625">
    <property type="component" value="Chromosome 04"/>
</dbReference>
<accession>A0ABM4BTG2</accession>
<evidence type="ECO:0000256" key="1">
    <source>
        <dbReference type="SAM" id="Phobius"/>
    </source>
</evidence>
<sequence>MDFSQSIFVWMFIEYVYGIDLDNTSVETSEFEAYTSYEVGFSSYSTFLTYTDVSNTTALETVQQSILQNTQANNEAKEFETYTSYELGFSSYSTFFTHSDVSNTTTLQAAQQSILQNTQVNNEAKEFETYTSHELGFSSYSTFLTHSDVSNTITLQAAQQSILQNTQVNNEAKEFETYTSLEINFSLYSTFLTHSDVSNTMTLQAAQQSILQNTQVNINKSSAFTKLNLFQVVTAVDQDTSGASSSTIMQTKNNVHSINLMQTLSLSLSSVASTAEILNKKILQMETNVDSLTLSIQFATFSLGSLNLSLFPQSTTPTPSTFFSSPPSTFFSSTPSTPFLSPPSTLLPISSKSLTTFSDWSIKNNYASTKSSSEIPILEVSDTKVGNVTLSVTSSKSSSFIEYSTLPVYSLNNNNHSQMNNDLSKTNLTSNLIQQVSPSEISIASVINQMVFTSSIFSASTDIYLYHSYNTILSTNAPTINVTKVFKVVYYCDFDETITALGGFLPAQNIFCKQWLFVNLSVSVNCSIFKGSIVVVIQTTGSESAHEEYKNLIISFITNGNLNVKINNDSVKPDQDSFLIDGIKLFVNNETFKHGGSDGRSYTAIVVPIIIAVACIVIIIVVFVSKRKKWKTNVSPIDRRKVSQQLPPSYNTAQEGIQKDHGIMNQVFEES</sequence>
<evidence type="ECO:0000313" key="2">
    <source>
        <dbReference type="Proteomes" id="UP001652625"/>
    </source>
</evidence>
<keyword evidence="1" id="KW-0812">Transmembrane</keyword>
<organism evidence="2 3">
    <name type="scientific">Hydra vulgaris</name>
    <name type="common">Hydra</name>
    <name type="synonym">Hydra attenuata</name>
    <dbReference type="NCBI Taxonomy" id="6087"/>
    <lineage>
        <taxon>Eukaryota</taxon>
        <taxon>Metazoa</taxon>
        <taxon>Cnidaria</taxon>
        <taxon>Hydrozoa</taxon>
        <taxon>Hydroidolina</taxon>
        <taxon>Anthoathecata</taxon>
        <taxon>Aplanulata</taxon>
        <taxon>Hydridae</taxon>
        <taxon>Hydra</taxon>
    </lineage>
</organism>
<reference evidence="3" key="1">
    <citation type="submission" date="2025-08" db="UniProtKB">
        <authorList>
            <consortium name="RefSeq"/>
        </authorList>
    </citation>
    <scope>IDENTIFICATION</scope>
</reference>
<name>A0ABM4BTG2_HYDVU</name>
<proteinExistence type="predicted"/>
<feature type="transmembrane region" description="Helical" evidence="1">
    <location>
        <begin position="602"/>
        <end position="624"/>
    </location>
</feature>
<keyword evidence="1" id="KW-1133">Transmembrane helix</keyword>
<keyword evidence="2" id="KW-1185">Reference proteome</keyword>
<evidence type="ECO:0000313" key="3">
    <source>
        <dbReference type="RefSeq" id="XP_065652445.1"/>
    </source>
</evidence>
<dbReference type="GeneID" id="124818692"/>
<keyword evidence="1" id="KW-0472">Membrane</keyword>